<dbReference type="SUPFAM" id="SSF82771">
    <property type="entry name" value="GIY-YIG endonuclease"/>
    <property type="match status" value="1"/>
</dbReference>
<evidence type="ECO:0000256" key="1">
    <source>
        <dbReference type="ARBA" id="ARBA00007435"/>
    </source>
</evidence>
<keyword evidence="3" id="KW-0255">Endonuclease</keyword>
<dbReference type="Gene3D" id="3.40.1440.10">
    <property type="entry name" value="GIY-YIG endonuclease"/>
    <property type="match status" value="1"/>
</dbReference>
<dbReference type="Pfam" id="PF01541">
    <property type="entry name" value="GIY-YIG"/>
    <property type="match status" value="1"/>
</dbReference>
<dbReference type="InterPro" id="IPR050190">
    <property type="entry name" value="UPF0213_domain"/>
</dbReference>
<evidence type="ECO:0000313" key="3">
    <source>
        <dbReference type="EMBL" id="BBI21307.1"/>
    </source>
</evidence>
<feature type="domain" description="GIY-YIG" evidence="2">
    <location>
        <begin position="9"/>
        <end position="85"/>
    </location>
</feature>
<evidence type="ECO:0000259" key="2">
    <source>
        <dbReference type="PROSITE" id="PS50164"/>
    </source>
</evidence>
<dbReference type="GO" id="GO:0004519">
    <property type="term" value="F:endonuclease activity"/>
    <property type="evidence" value="ECO:0007669"/>
    <property type="project" value="UniProtKB-KW"/>
</dbReference>
<dbReference type="CDD" id="cd10448">
    <property type="entry name" value="GIY-YIG_unchar_3"/>
    <property type="match status" value="1"/>
</dbReference>
<comment type="similarity">
    <text evidence="1">Belongs to the UPF0213 family.</text>
</comment>
<organism evidence="3 4">
    <name type="scientific">Qipengyuania flava</name>
    <dbReference type="NCBI Taxonomy" id="192812"/>
    <lineage>
        <taxon>Bacteria</taxon>
        <taxon>Pseudomonadati</taxon>
        <taxon>Pseudomonadota</taxon>
        <taxon>Alphaproteobacteria</taxon>
        <taxon>Sphingomonadales</taxon>
        <taxon>Erythrobacteraceae</taxon>
        <taxon>Qipengyuania</taxon>
    </lineage>
</organism>
<dbReference type="PANTHER" id="PTHR34477">
    <property type="entry name" value="UPF0213 PROTEIN YHBQ"/>
    <property type="match status" value="1"/>
</dbReference>
<dbReference type="InterPro" id="IPR000305">
    <property type="entry name" value="GIY-YIG_endonuc"/>
</dbReference>
<keyword evidence="3" id="KW-0540">Nuclease</keyword>
<sequence>MGMAYREDFQPAVYIMANRRNGTLYIGVTSNLPQRAWQHREGIGQGFAAWYGCKLLAWYEWHDDIELAILREKQLKAGSRKRKLALIETLNPAWRDLYGDIAV</sequence>
<accession>A0A3T1CJZ7</accession>
<reference evidence="3 4" key="1">
    <citation type="submission" date="2019-01" db="EMBL/GenBank/DDBJ databases">
        <title>Complete genome sequence of Erythrobacter flavus KJ5.</title>
        <authorList>
            <person name="Kanesaki Y."/>
            <person name="Brotosudarmo T."/>
            <person name="Moriuchi R."/>
            <person name="Awai K."/>
        </authorList>
    </citation>
    <scope>NUCLEOTIDE SEQUENCE [LARGE SCALE GENOMIC DNA]</scope>
    <source>
        <strain evidence="3 4">KJ5</strain>
    </source>
</reference>
<dbReference type="EMBL" id="AP019389">
    <property type="protein sequence ID" value="BBI21307.1"/>
    <property type="molecule type" value="Genomic_DNA"/>
</dbReference>
<protein>
    <submittedName>
        <fullName evidence="3">Endonuclease</fullName>
    </submittedName>
</protein>
<gene>
    <name evidence="3" type="ORF">EKJ_21540</name>
</gene>
<proteinExistence type="inferred from homology"/>
<dbReference type="AlphaFoldDB" id="A0A3T1CJZ7"/>
<dbReference type="InterPro" id="IPR035901">
    <property type="entry name" value="GIY-YIG_endonuc_sf"/>
</dbReference>
<dbReference type="PANTHER" id="PTHR34477:SF5">
    <property type="entry name" value="BSL5627 PROTEIN"/>
    <property type="match status" value="1"/>
</dbReference>
<dbReference type="Proteomes" id="UP000290057">
    <property type="component" value="Chromosome"/>
</dbReference>
<name>A0A3T1CJZ7_9SPHN</name>
<dbReference type="PROSITE" id="PS50164">
    <property type="entry name" value="GIY_YIG"/>
    <property type="match status" value="1"/>
</dbReference>
<keyword evidence="4" id="KW-1185">Reference proteome</keyword>
<evidence type="ECO:0000313" key="4">
    <source>
        <dbReference type="Proteomes" id="UP000290057"/>
    </source>
</evidence>
<keyword evidence="3" id="KW-0378">Hydrolase</keyword>